<sequence>MNSITHVAPRLRLGLAMWANPDWRGGLYPPHGSREDWLADYGQVFNSVEGNTTFYSGTPKEQTIQAWARQAPDDFRFCFKLPRQLTHVQRLKGVEAELEAFWEALEPLVGRLGPMMVQLPRDFGHAELPKLEVLLKHWPKQMPCAVEVRHSDFFHKGEAEKAFNRLLISHEADRVMLDVRPLFSTPAGNHLGMIKAQGEKPKLPLHVISTGKFPIVRFIGHLDSSINERYFAPWRERLGLWIKQGKTPFLFVHTADNRAAPELARRLYTLLTEDAGLPDLGAFLGERQNRLL</sequence>
<protein>
    <submittedName>
        <fullName evidence="1">DUF72 domain-containing protein</fullName>
    </submittedName>
</protein>
<dbReference type="OrthoDB" id="9780310at2"/>
<dbReference type="AlphaFoldDB" id="A0A5C1NK38"/>
<evidence type="ECO:0000313" key="1">
    <source>
        <dbReference type="EMBL" id="QEM83704.1"/>
    </source>
</evidence>
<proteinExistence type="predicted"/>
<dbReference type="InterPro" id="IPR002763">
    <property type="entry name" value="DUF72"/>
</dbReference>
<dbReference type="EMBL" id="CP038437">
    <property type="protein sequence ID" value="QEM83704.1"/>
    <property type="molecule type" value="Genomic_DNA"/>
</dbReference>
<gene>
    <name evidence="1" type="ORF">E4T21_20630</name>
</gene>
<name>A0A5C1NK38_9GAMM</name>
<dbReference type="Pfam" id="PF01904">
    <property type="entry name" value="DUF72"/>
    <property type="match status" value="1"/>
</dbReference>
<dbReference type="InterPro" id="IPR036520">
    <property type="entry name" value="UPF0759_sf"/>
</dbReference>
<accession>A0A5C1NK38</accession>
<dbReference type="PANTHER" id="PTHR30348:SF9">
    <property type="entry name" value="UPF0759 PROTEIN YECE"/>
    <property type="match status" value="1"/>
</dbReference>
<evidence type="ECO:0000313" key="2">
    <source>
        <dbReference type="Proteomes" id="UP000324285"/>
    </source>
</evidence>
<dbReference type="KEGG" id="hbh:E4T21_20630"/>
<reference evidence="1" key="1">
    <citation type="submission" date="2021-02" db="EMBL/GenBank/DDBJ databases">
        <title>Strain Y2R2, a novel species of the genus Halomonas.</title>
        <authorList>
            <person name="Huang H."/>
        </authorList>
    </citation>
    <scope>NUCLEOTIDE SEQUENCE</scope>
    <source>
        <strain evidence="1">Y2R2</strain>
    </source>
</reference>
<keyword evidence="2" id="KW-1185">Reference proteome</keyword>
<dbReference type="Gene3D" id="3.20.20.410">
    <property type="entry name" value="Protein of unknown function UPF0759"/>
    <property type="match status" value="1"/>
</dbReference>
<dbReference type="SUPFAM" id="SSF117396">
    <property type="entry name" value="TM1631-like"/>
    <property type="match status" value="1"/>
</dbReference>
<dbReference type="Proteomes" id="UP000324285">
    <property type="component" value="Chromosome"/>
</dbReference>
<dbReference type="PANTHER" id="PTHR30348">
    <property type="entry name" value="UNCHARACTERIZED PROTEIN YECE"/>
    <property type="match status" value="1"/>
</dbReference>
<organism evidence="1 2">
    <name type="scientific">Halomonas binhaiensis</name>
    <dbReference type="NCBI Taxonomy" id="2562282"/>
    <lineage>
        <taxon>Bacteria</taxon>
        <taxon>Pseudomonadati</taxon>
        <taxon>Pseudomonadota</taxon>
        <taxon>Gammaproteobacteria</taxon>
        <taxon>Oceanospirillales</taxon>
        <taxon>Halomonadaceae</taxon>
        <taxon>Halomonas</taxon>
    </lineage>
</organism>